<evidence type="ECO:0000313" key="1">
    <source>
        <dbReference type="EMBL" id="GAA3144306.1"/>
    </source>
</evidence>
<accession>A0ABP6NDJ5</accession>
<evidence type="ECO:0000313" key="2">
    <source>
        <dbReference type="Proteomes" id="UP001500320"/>
    </source>
</evidence>
<protein>
    <submittedName>
        <fullName evidence="1">Uncharacterized protein</fullName>
    </submittedName>
</protein>
<name>A0ABP6NDJ5_9ACTN</name>
<dbReference type="RefSeq" id="WP_344861555.1">
    <property type="nucleotide sequence ID" value="NZ_BAAAUT010000031.1"/>
</dbReference>
<sequence length="65" mass="6641">MPVTPDAEDTIAYPAPCDLPGGCGAAADQPCEGYCLVDWSDDGHPEHSGVLDGFGQVHSDADPGL</sequence>
<reference evidence="2" key="1">
    <citation type="journal article" date="2019" name="Int. J. Syst. Evol. Microbiol.">
        <title>The Global Catalogue of Microorganisms (GCM) 10K type strain sequencing project: providing services to taxonomists for standard genome sequencing and annotation.</title>
        <authorList>
            <consortium name="The Broad Institute Genomics Platform"/>
            <consortium name="The Broad Institute Genome Sequencing Center for Infectious Disease"/>
            <person name="Wu L."/>
            <person name="Ma J."/>
        </authorList>
    </citation>
    <scope>NUCLEOTIDE SEQUENCE [LARGE SCALE GENOMIC DNA]</scope>
    <source>
        <strain evidence="2">JCM 9373</strain>
    </source>
</reference>
<dbReference type="EMBL" id="BAAAUT010000031">
    <property type="protein sequence ID" value="GAA3144306.1"/>
    <property type="molecule type" value="Genomic_DNA"/>
</dbReference>
<gene>
    <name evidence="1" type="ORF">GCM10010466_39280</name>
</gene>
<proteinExistence type="predicted"/>
<dbReference type="Proteomes" id="UP001500320">
    <property type="component" value="Unassembled WGS sequence"/>
</dbReference>
<organism evidence="1 2">
    <name type="scientific">Planomonospora alba</name>
    <dbReference type="NCBI Taxonomy" id="161354"/>
    <lineage>
        <taxon>Bacteria</taxon>
        <taxon>Bacillati</taxon>
        <taxon>Actinomycetota</taxon>
        <taxon>Actinomycetes</taxon>
        <taxon>Streptosporangiales</taxon>
        <taxon>Streptosporangiaceae</taxon>
        <taxon>Planomonospora</taxon>
    </lineage>
</organism>
<comment type="caution">
    <text evidence="1">The sequence shown here is derived from an EMBL/GenBank/DDBJ whole genome shotgun (WGS) entry which is preliminary data.</text>
</comment>
<keyword evidence="2" id="KW-1185">Reference proteome</keyword>